<evidence type="ECO:0000313" key="3">
    <source>
        <dbReference type="Proteomes" id="UP001607302"/>
    </source>
</evidence>
<reference evidence="2 3" key="1">
    <citation type="journal article" date="2024" name="Ann. Entomol. Soc. Am.">
        <title>Genomic analyses of the southern and eastern yellowjacket wasps (Hymenoptera: Vespidae) reveal evolutionary signatures of social life.</title>
        <authorList>
            <person name="Catto M.A."/>
            <person name="Caine P.B."/>
            <person name="Orr S.E."/>
            <person name="Hunt B.G."/>
            <person name="Goodisman M.A.D."/>
        </authorList>
    </citation>
    <scope>NUCLEOTIDE SEQUENCE [LARGE SCALE GENOMIC DNA]</scope>
    <source>
        <strain evidence="2">233</strain>
        <tissue evidence="2">Head and thorax</tissue>
    </source>
</reference>
<feature type="region of interest" description="Disordered" evidence="1">
    <location>
        <begin position="807"/>
        <end position="832"/>
    </location>
</feature>
<dbReference type="EMBL" id="JAUDFV010000154">
    <property type="protein sequence ID" value="KAL2715984.1"/>
    <property type="molecule type" value="Genomic_DNA"/>
</dbReference>
<dbReference type="Proteomes" id="UP001607302">
    <property type="component" value="Unassembled WGS sequence"/>
</dbReference>
<name>A0ABD2A5S8_VESSQ</name>
<proteinExistence type="predicted"/>
<feature type="compositionally biased region" description="Low complexity" evidence="1">
    <location>
        <begin position="901"/>
        <end position="920"/>
    </location>
</feature>
<dbReference type="AlphaFoldDB" id="A0ABD2A5S8"/>
<protein>
    <submittedName>
        <fullName evidence="2">GATA zinc finger domain-containing protein 14-like</fullName>
    </submittedName>
</protein>
<gene>
    <name evidence="2" type="ORF">V1478_013660</name>
</gene>
<feature type="compositionally biased region" description="Low complexity" evidence="1">
    <location>
        <begin position="89"/>
        <end position="98"/>
    </location>
</feature>
<feature type="compositionally biased region" description="Polar residues" evidence="1">
    <location>
        <begin position="889"/>
        <end position="900"/>
    </location>
</feature>
<feature type="region of interest" description="Disordered" evidence="1">
    <location>
        <begin position="81"/>
        <end position="102"/>
    </location>
</feature>
<comment type="caution">
    <text evidence="2">The sequence shown here is derived from an EMBL/GenBank/DDBJ whole genome shotgun (WGS) entry which is preliminary data.</text>
</comment>
<keyword evidence="3" id="KW-1185">Reference proteome</keyword>
<feature type="region of interest" description="Disordered" evidence="1">
    <location>
        <begin position="889"/>
        <end position="920"/>
    </location>
</feature>
<evidence type="ECO:0000256" key="1">
    <source>
        <dbReference type="SAM" id="MobiDB-lite"/>
    </source>
</evidence>
<sequence length="1030" mass="117557">MFNNQMTSTTANENDCTEEHNLNNERKEQKFIHIDVSPPNDNRYFVKRAYTSPRILSKSVPRRNRNFIRYKINRSLSFDNTKNDRLFKSPNSSSGSSSFDNDKHLTRSAKIMRALNFNCSPFYNQRKKIKKTLNFNLTPSPKKFSNFKISRDNINFNLTSSSPKINKTLNFDTSPSDSSTSSILLTSFDSMDENQNQTPSQRNTKTKKLLNYITPKKRMYVSSPDMDISSPSLRLSLKEKIDDIVQMSSSPVPHSFHKDRKALNFNTRCNISTPRNLYADFSNDDDERPRTPENTISIVPESMSAIKKSHKKERSLRQTDNLSTKHANVLQKLTDPFMVEQFDDLQTGKRPLTPPMAEKSIVSVCDTNSIKQSHKKDKSKKKMSMFHSGDELSDSGSIFDYSIESVEQGNIHEENNTCHTDHNLNKNEDNVDCDSNSNNVSVNSIGCCELINSSNEIENDQIMDNVTNIDTKSSSCLEEQTCNIVSQNSLPSTSNADEKSRPVTPNALEINTISSVKVTPENHINFLQHIQTESIKKSHKKIKDENKKKLFLPRSLEHKLKEEKLDTTKNKHSEVSKDDKNINNILINETYVDTEINVRACTPENVNSSRLLLSNFSSVKKSHKKDKHNKIVSEFMRRQKLLSKDGDYNNVQREMHNDVNKKDQRKIKNKSISSDSTMSNLHLNNIKFNNKLSPSKRKILSNLSDDDLLHLLCNSKSTQSEDGSTEEFKICTPIKKRKPLLKTGLKSDCLHDVHSDKNDSFEEEIMNIDASRCITPTLRHLGCTVLPVHNTDLLKTDNDCKITNNEKSNSIEEQQQPDTQDQNGRSTPKNMSTIELLPNINSIKKSHKKDKRGNGLHRSLILEQEKLLLKKNDYEFLQVIDHKTSTIVSKPNDNKSSLADNTSSTNILSNGSNNSGESSTITIYKTPQSFNQDINIKDRKNMLTNDTTSSNKTPPNCLMVKNYIRLLQTTSIKKSHKKERDRKKHKIINNDLELSDEGSIFGENEKVDSLEDLHIEINSNKTDIDRSDYV</sequence>
<evidence type="ECO:0000313" key="2">
    <source>
        <dbReference type="EMBL" id="KAL2715984.1"/>
    </source>
</evidence>
<organism evidence="2 3">
    <name type="scientific">Vespula squamosa</name>
    <name type="common">Southern yellow jacket</name>
    <name type="synonym">Wasp</name>
    <dbReference type="NCBI Taxonomy" id="30214"/>
    <lineage>
        <taxon>Eukaryota</taxon>
        <taxon>Metazoa</taxon>
        <taxon>Ecdysozoa</taxon>
        <taxon>Arthropoda</taxon>
        <taxon>Hexapoda</taxon>
        <taxon>Insecta</taxon>
        <taxon>Pterygota</taxon>
        <taxon>Neoptera</taxon>
        <taxon>Endopterygota</taxon>
        <taxon>Hymenoptera</taxon>
        <taxon>Apocrita</taxon>
        <taxon>Aculeata</taxon>
        <taxon>Vespoidea</taxon>
        <taxon>Vespidae</taxon>
        <taxon>Vespinae</taxon>
        <taxon>Vespula</taxon>
    </lineage>
</organism>
<accession>A0ABD2A5S8</accession>